<evidence type="ECO:0000313" key="1">
    <source>
        <dbReference type="EMBL" id="KAF7825108.1"/>
    </source>
</evidence>
<gene>
    <name evidence="1" type="ORF">G2W53_016272</name>
</gene>
<protein>
    <submittedName>
        <fullName evidence="1">Uncharacterized protein</fullName>
    </submittedName>
</protein>
<dbReference type="Proteomes" id="UP000634136">
    <property type="component" value="Unassembled WGS sequence"/>
</dbReference>
<accession>A0A834WLC7</accession>
<evidence type="ECO:0000313" key="2">
    <source>
        <dbReference type="Proteomes" id="UP000634136"/>
    </source>
</evidence>
<organism evidence="1 2">
    <name type="scientific">Senna tora</name>
    <dbReference type="NCBI Taxonomy" id="362788"/>
    <lineage>
        <taxon>Eukaryota</taxon>
        <taxon>Viridiplantae</taxon>
        <taxon>Streptophyta</taxon>
        <taxon>Embryophyta</taxon>
        <taxon>Tracheophyta</taxon>
        <taxon>Spermatophyta</taxon>
        <taxon>Magnoliopsida</taxon>
        <taxon>eudicotyledons</taxon>
        <taxon>Gunneridae</taxon>
        <taxon>Pentapetalae</taxon>
        <taxon>rosids</taxon>
        <taxon>fabids</taxon>
        <taxon>Fabales</taxon>
        <taxon>Fabaceae</taxon>
        <taxon>Caesalpinioideae</taxon>
        <taxon>Cassia clade</taxon>
        <taxon>Senna</taxon>
    </lineage>
</organism>
<keyword evidence="2" id="KW-1185">Reference proteome</keyword>
<name>A0A834WLC7_9FABA</name>
<proteinExistence type="predicted"/>
<reference evidence="1" key="1">
    <citation type="submission" date="2020-09" db="EMBL/GenBank/DDBJ databases">
        <title>Genome-Enabled Discovery of Anthraquinone Biosynthesis in Senna tora.</title>
        <authorList>
            <person name="Kang S.-H."/>
            <person name="Pandey R.P."/>
            <person name="Lee C.-M."/>
            <person name="Sim J.-S."/>
            <person name="Jeong J.-T."/>
            <person name="Choi B.-S."/>
            <person name="Jung M."/>
            <person name="Ginzburg D."/>
            <person name="Zhao K."/>
            <person name="Won S.Y."/>
            <person name="Oh T.-J."/>
            <person name="Yu Y."/>
            <person name="Kim N.-H."/>
            <person name="Lee O.R."/>
            <person name="Lee T.-H."/>
            <person name="Bashyal P."/>
            <person name="Kim T.-S."/>
            <person name="Lee W.-H."/>
            <person name="Kawkins C."/>
            <person name="Kim C.-K."/>
            <person name="Kim J.S."/>
            <person name="Ahn B.O."/>
            <person name="Rhee S.Y."/>
            <person name="Sohng J.K."/>
        </authorList>
    </citation>
    <scope>NUCLEOTIDE SEQUENCE</scope>
    <source>
        <tissue evidence="1">Leaf</tissue>
    </source>
</reference>
<comment type="caution">
    <text evidence="1">The sequence shown here is derived from an EMBL/GenBank/DDBJ whole genome shotgun (WGS) entry which is preliminary data.</text>
</comment>
<dbReference type="AlphaFoldDB" id="A0A834WLC7"/>
<dbReference type="EMBL" id="JAAIUW010000006">
    <property type="protein sequence ID" value="KAF7825108.1"/>
    <property type="molecule type" value="Genomic_DNA"/>
</dbReference>
<sequence length="73" mass="8159">MDIVISGFEEEQSIICIHKKGRQKKADFVLPAALASELSWCNLCHGSSRRESSWNLPGRLIKGSLPRAHLSVR</sequence>